<dbReference type="EMBL" id="ABEU02000018">
    <property type="protein sequence ID" value="PNR35060.1"/>
    <property type="molecule type" value="Genomic_DNA"/>
</dbReference>
<dbReference type="SUPFAM" id="SSF55008">
    <property type="entry name" value="HMA, heavy metal-associated domain"/>
    <property type="match status" value="1"/>
</dbReference>
<evidence type="ECO:0000259" key="11">
    <source>
        <dbReference type="PROSITE" id="PS50846"/>
    </source>
</evidence>
<reference evidence="12 14" key="1">
    <citation type="journal article" date="2008" name="Science">
        <title>The Physcomitrella genome reveals evolutionary insights into the conquest of land by plants.</title>
        <authorList>
            <person name="Rensing S."/>
            <person name="Lang D."/>
            <person name="Zimmer A."/>
            <person name="Terry A."/>
            <person name="Salamov A."/>
            <person name="Shapiro H."/>
            <person name="Nishiyama T."/>
            <person name="Perroud P.-F."/>
            <person name="Lindquist E."/>
            <person name="Kamisugi Y."/>
            <person name="Tanahashi T."/>
            <person name="Sakakibara K."/>
            <person name="Fujita T."/>
            <person name="Oishi K."/>
            <person name="Shin-I T."/>
            <person name="Kuroki Y."/>
            <person name="Toyoda A."/>
            <person name="Suzuki Y."/>
            <person name="Hashimoto A."/>
            <person name="Yamaguchi K."/>
            <person name="Sugano A."/>
            <person name="Kohara Y."/>
            <person name="Fujiyama A."/>
            <person name="Anterola A."/>
            <person name="Aoki S."/>
            <person name="Ashton N."/>
            <person name="Barbazuk W.B."/>
            <person name="Barker E."/>
            <person name="Bennetzen J."/>
            <person name="Bezanilla M."/>
            <person name="Blankenship R."/>
            <person name="Cho S.H."/>
            <person name="Dutcher S."/>
            <person name="Estelle M."/>
            <person name="Fawcett J.A."/>
            <person name="Gundlach H."/>
            <person name="Hanada K."/>
            <person name="Heyl A."/>
            <person name="Hicks K.A."/>
            <person name="Hugh J."/>
            <person name="Lohr M."/>
            <person name="Mayer K."/>
            <person name="Melkozernov A."/>
            <person name="Murata T."/>
            <person name="Nelson D."/>
            <person name="Pils B."/>
            <person name="Prigge M."/>
            <person name="Reiss B."/>
            <person name="Renner T."/>
            <person name="Rombauts S."/>
            <person name="Rushton P."/>
            <person name="Sanderfoot A."/>
            <person name="Schween G."/>
            <person name="Shiu S.-H."/>
            <person name="Stueber K."/>
            <person name="Theodoulou F.L."/>
            <person name="Tu H."/>
            <person name="Van de Peer Y."/>
            <person name="Verrier P.J."/>
            <person name="Waters E."/>
            <person name="Wood A."/>
            <person name="Yang L."/>
            <person name="Cove D."/>
            <person name="Cuming A."/>
            <person name="Hasebe M."/>
            <person name="Lucas S."/>
            <person name="Mishler D.B."/>
            <person name="Reski R."/>
            <person name="Grigoriev I."/>
            <person name="Quatrano R.S."/>
            <person name="Boore J.L."/>
        </authorList>
    </citation>
    <scope>NUCLEOTIDE SEQUENCE [LARGE SCALE GENOMIC DNA]</scope>
    <source>
        <strain evidence="13 14">cv. Gransden 2004</strain>
    </source>
</reference>
<dbReference type="OMA" id="KNVWEER"/>
<comment type="cofactor">
    <cofactor evidence="1">
        <name>Cu(2+)</name>
        <dbReference type="ChEBI" id="CHEBI:29036"/>
    </cofactor>
</comment>
<evidence type="ECO:0000256" key="5">
    <source>
        <dbReference type="ARBA" id="ARBA00022723"/>
    </source>
</evidence>
<dbReference type="OrthoDB" id="666972at2759"/>
<dbReference type="InterPro" id="IPR001424">
    <property type="entry name" value="SOD_Cu_Zn_dom"/>
</dbReference>
<evidence type="ECO:0000313" key="14">
    <source>
        <dbReference type="Proteomes" id="UP000006727"/>
    </source>
</evidence>
<dbReference type="PANTHER" id="PTHR10003">
    <property type="entry name" value="SUPEROXIDE DISMUTASE CU-ZN -RELATED"/>
    <property type="match status" value="1"/>
</dbReference>
<dbReference type="Pfam" id="PF00403">
    <property type="entry name" value="HMA"/>
    <property type="match status" value="1"/>
</dbReference>
<dbReference type="Gene3D" id="2.60.40.200">
    <property type="entry name" value="Superoxide dismutase, copper/zinc binding domain"/>
    <property type="match status" value="1"/>
</dbReference>
<dbReference type="SUPFAM" id="SSF49329">
    <property type="entry name" value="Cu,Zn superoxide dismutase-like"/>
    <property type="match status" value="1"/>
</dbReference>
<reference evidence="12 14" key="2">
    <citation type="journal article" date="2018" name="Plant J.">
        <title>The Physcomitrella patens chromosome-scale assembly reveals moss genome structure and evolution.</title>
        <authorList>
            <person name="Lang D."/>
            <person name="Ullrich K.K."/>
            <person name="Murat F."/>
            <person name="Fuchs J."/>
            <person name="Jenkins J."/>
            <person name="Haas F.B."/>
            <person name="Piednoel M."/>
            <person name="Gundlach H."/>
            <person name="Van Bel M."/>
            <person name="Meyberg R."/>
            <person name="Vives C."/>
            <person name="Morata J."/>
            <person name="Symeonidi A."/>
            <person name="Hiss M."/>
            <person name="Muchero W."/>
            <person name="Kamisugi Y."/>
            <person name="Saleh O."/>
            <person name="Blanc G."/>
            <person name="Decker E.L."/>
            <person name="van Gessel N."/>
            <person name="Grimwood J."/>
            <person name="Hayes R.D."/>
            <person name="Graham S.W."/>
            <person name="Gunter L.E."/>
            <person name="McDaniel S.F."/>
            <person name="Hoernstein S.N.W."/>
            <person name="Larsson A."/>
            <person name="Li F.W."/>
            <person name="Perroud P.F."/>
            <person name="Phillips J."/>
            <person name="Ranjan P."/>
            <person name="Rokshar D.S."/>
            <person name="Rothfels C.J."/>
            <person name="Schneider L."/>
            <person name="Shu S."/>
            <person name="Stevenson D.W."/>
            <person name="Thummler F."/>
            <person name="Tillich M."/>
            <person name="Villarreal Aguilar J.C."/>
            <person name="Widiez T."/>
            <person name="Wong G.K."/>
            <person name="Wymore A."/>
            <person name="Zhang Y."/>
            <person name="Zimmer A.D."/>
            <person name="Quatrano R.S."/>
            <person name="Mayer K.F.X."/>
            <person name="Goodstein D."/>
            <person name="Casacuberta J.M."/>
            <person name="Vandepoele K."/>
            <person name="Reski R."/>
            <person name="Cuming A.C."/>
            <person name="Tuskan G.A."/>
            <person name="Maumus F."/>
            <person name="Salse J."/>
            <person name="Schmutz J."/>
            <person name="Rensing S.A."/>
        </authorList>
    </citation>
    <scope>NUCLEOTIDE SEQUENCE [LARGE SCALE GENOMIC DNA]</scope>
    <source>
        <strain evidence="13 14">cv. Gransden 2004</strain>
    </source>
</reference>
<dbReference type="PROSITE" id="PS50846">
    <property type="entry name" value="HMA_2"/>
    <property type="match status" value="1"/>
</dbReference>
<dbReference type="InterPro" id="IPR036163">
    <property type="entry name" value="HMA_dom_sf"/>
</dbReference>
<dbReference type="GO" id="GO:0019430">
    <property type="term" value="P:removal of superoxide radicals"/>
    <property type="evidence" value="ECO:0000318"/>
    <property type="project" value="GO_Central"/>
</dbReference>
<evidence type="ECO:0000313" key="12">
    <source>
        <dbReference type="EMBL" id="PNR35060.1"/>
    </source>
</evidence>
<dbReference type="InterPro" id="IPR024134">
    <property type="entry name" value="SOD_Cu/Zn_/chaperone"/>
</dbReference>
<dbReference type="AlphaFoldDB" id="A0A2K1J0K8"/>
<sequence>MAVLRAKGMPTLLPAVEVAASAAAPSIKSFNSSHRSSLLRSIVSPQNSARVFKHRFLRSSQLLQGSLLAYPMAAGVPMLVVDATSPEVSQMASGEDKNGGEVKAQLPDLMTEFMVDMKCDGCVKSVRTKLEPLAGVKSVDINLENQIVRVLGSTTVKDLTAALAESGRKARLIGQGLPENFSVSAAVAEFKGPQIHGVVRFAQVSMEQLRVEASFSGLPQSTIGWSINEYGDLTRGAASTGQIFSGSTEPTAADGIPGDLGVLEVNNEGKAEFSGTKENLQVMDLIGRALVVYGDIDKSKSGISAAVIARSAGVGENYKKLCLCDGTIIWESTNSDFVKV</sequence>
<keyword evidence="14" id="KW-1185">Reference proteome</keyword>
<dbReference type="FunFam" id="3.30.70.100:FF:000042">
    <property type="entry name" value="Copper chaperone for superoxide dismutase"/>
    <property type="match status" value="1"/>
</dbReference>
<keyword evidence="4" id="KW-0934">Plastid</keyword>
<evidence type="ECO:0000313" key="13">
    <source>
        <dbReference type="EnsemblPlants" id="Pp3c18_10490V3.1"/>
    </source>
</evidence>
<name>A0A2K1J0K8_PHYPA</name>
<dbReference type="Gramene" id="Pp3c18_10490V3.1">
    <property type="protein sequence ID" value="Pp3c18_10490V3.1"/>
    <property type="gene ID" value="Pp3c18_10490"/>
</dbReference>
<feature type="domain" description="HMA" evidence="11">
    <location>
        <begin position="108"/>
        <end position="171"/>
    </location>
</feature>
<gene>
    <name evidence="13" type="primary">LOC112294950</name>
    <name evidence="12" type="ORF">PHYPA_022959</name>
</gene>
<dbReference type="PaxDb" id="3218-PP1S19_254V6.1"/>
<dbReference type="Gramene" id="Pp3c18_10490V3.4">
    <property type="protein sequence ID" value="Pp3c18_10490V3.4"/>
    <property type="gene ID" value="Pp3c18_10490"/>
</dbReference>
<dbReference type="GO" id="GO:0009507">
    <property type="term" value="C:chloroplast"/>
    <property type="evidence" value="ECO:0007669"/>
    <property type="project" value="UniProtKB-SubCell"/>
</dbReference>
<evidence type="ECO:0000256" key="10">
    <source>
        <dbReference type="ARBA" id="ARBA00032899"/>
    </source>
</evidence>
<keyword evidence="6" id="KW-0809">Transit peptide</keyword>
<dbReference type="RefSeq" id="XP_024401734.1">
    <property type="nucleotide sequence ID" value="XM_024545966.2"/>
</dbReference>
<evidence type="ECO:0000256" key="8">
    <source>
        <dbReference type="ARBA" id="ARBA00023186"/>
    </source>
</evidence>
<comment type="subcellular location">
    <subcellularLocation>
        <location evidence="2">Plastid</location>
        <location evidence="2">Chloroplast</location>
    </subcellularLocation>
</comment>
<dbReference type="EnsemblPlants" id="Pp3c18_10490V3.1">
    <property type="protein sequence ID" value="Pp3c18_10490V3.1"/>
    <property type="gene ID" value="Pp3c18_10490"/>
</dbReference>
<dbReference type="Pfam" id="PF00080">
    <property type="entry name" value="Sod_Cu"/>
    <property type="match status" value="1"/>
</dbReference>
<evidence type="ECO:0000256" key="2">
    <source>
        <dbReference type="ARBA" id="ARBA00004229"/>
    </source>
</evidence>
<organism evidence="12">
    <name type="scientific">Physcomitrium patens</name>
    <name type="common">Spreading-leaved earth moss</name>
    <name type="synonym">Physcomitrella patens</name>
    <dbReference type="NCBI Taxonomy" id="3218"/>
    <lineage>
        <taxon>Eukaryota</taxon>
        <taxon>Viridiplantae</taxon>
        <taxon>Streptophyta</taxon>
        <taxon>Embryophyta</taxon>
        <taxon>Bryophyta</taxon>
        <taxon>Bryophytina</taxon>
        <taxon>Bryopsida</taxon>
        <taxon>Funariidae</taxon>
        <taxon>Funariales</taxon>
        <taxon>Funariaceae</taxon>
        <taxon>Physcomitrium</taxon>
    </lineage>
</organism>
<evidence type="ECO:0000256" key="3">
    <source>
        <dbReference type="ARBA" id="ARBA00022528"/>
    </source>
</evidence>
<evidence type="ECO:0000256" key="9">
    <source>
        <dbReference type="ARBA" id="ARBA00025798"/>
    </source>
</evidence>
<dbReference type="Gene3D" id="3.30.70.100">
    <property type="match status" value="1"/>
</dbReference>
<dbReference type="Proteomes" id="UP000006727">
    <property type="component" value="Chromosome 18"/>
</dbReference>
<dbReference type="FunFam" id="2.60.40.200:FF:000006">
    <property type="entry name" value="Copper chaperone for superoxide dismutase"/>
    <property type="match status" value="1"/>
</dbReference>
<keyword evidence="8" id="KW-0143">Chaperone</keyword>
<proteinExistence type="inferred from homology"/>
<dbReference type="GO" id="GO:0005507">
    <property type="term" value="F:copper ion binding"/>
    <property type="evidence" value="ECO:0000318"/>
    <property type="project" value="GO_Central"/>
</dbReference>
<dbReference type="STRING" id="3218.A0A2K1J0K8"/>
<dbReference type="GO" id="GO:0016532">
    <property type="term" value="F:superoxide dismutase copper chaperone activity"/>
    <property type="evidence" value="ECO:0000318"/>
    <property type="project" value="GO_Central"/>
</dbReference>
<evidence type="ECO:0000256" key="4">
    <source>
        <dbReference type="ARBA" id="ARBA00022640"/>
    </source>
</evidence>
<dbReference type="EnsemblPlants" id="Pp3c18_10490V3.4">
    <property type="protein sequence ID" value="Pp3c18_10490V3.4"/>
    <property type="gene ID" value="Pp3c18_10490"/>
</dbReference>
<dbReference type="CDD" id="cd00371">
    <property type="entry name" value="HMA"/>
    <property type="match status" value="1"/>
</dbReference>
<dbReference type="GeneID" id="112294950"/>
<keyword evidence="7" id="KW-0186">Copper</keyword>
<keyword evidence="5" id="KW-0479">Metal-binding</keyword>
<comment type="similarity">
    <text evidence="9">In the C-terminal section; belongs to the Cu-Zn superoxide dismutase family.</text>
</comment>
<evidence type="ECO:0000256" key="6">
    <source>
        <dbReference type="ARBA" id="ARBA00022946"/>
    </source>
</evidence>
<evidence type="ECO:0000256" key="7">
    <source>
        <dbReference type="ARBA" id="ARBA00023008"/>
    </source>
</evidence>
<evidence type="ECO:0000256" key="1">
    <source>
        <dbReference type="ARBA" id="ARBA00001973"/>
    </source>
</evidence>
<accession>A0A2K1J0K8</accession>
<protein>
    <recommendedName>
        <fullName evidence="10">Superoxide dismutase copper chaperone</fullName>
    </recommendedName>
</protein>
<dbReference type="GO" id="GO:0005737">
    <property type="term" value="C:cytoplasm"/>
    <property type="evidence" value="ECO:0000318"/>
    <property type="project" value="GO_Central"/>
</dbReference>
<reference evidence="13" key="3">
    <citation type="submission" date="2020-12" db="UniProtKB">
        <authorList>
            <consortium name="EnsemblPlants"/>
        </authorList>
    </citation>
    <scope>IDENTIFICATION</scope>
</reference>
<dbReference type="InterPro" id="IPR036423">
    <property type="entry name" value="SOD-like_Cu/Zn_dom_sf"/>
</dbReference>
<keyword evidence="3" id="KW-0150">Chloroplast</keyword>
<dbReference type="InterPro" id="IPR006121">
    <property type="entry name" value="HMA_dom"/>
</dbReference>